<dbReference type="Proteomes" id="UP001651158">
    <property type="component" value="Unassembled WGS sequence"/>
</dbReference>
<dbReference type="PANTHER" id="PTHR12732">
    <property type="entry name" value="UNCHARACTERIZED PROTEASOME COMPONENT REGION PCI-CONTAINING"/>
    <property type="match status" value="1"/>
</dbReference>
<accession>A0ABR4QQ15</accession>
<comment type="caution">
    <text evidence="1">The sequence shown here is derived from an EMBL/GenBank/DDBJ whole genome shotgun (WGS) entry which is preliminary data.</text>
</comment>
<evidence type="ECO:0000313" key="2">
    <source>
        <dbReference type="Proteomes" id="UP001651158"/>
    </source>
</evidence>
<organism evidence="1 2">
    <name type="scientific">Taenia crassiceps</name>
    <dbReference type="NCBI Taxonomy" id="6207"/>
    <lineage>
        <taxon>Eukaryota</taxon>
        <taxon>Metazoa</taxon>
        <taxon>Spiralia</taxon>
        <taxon>Lophotrochozoa</taxon>
        <taxon>Platyhelminthes</taxon>
        <taxon>Cestoda</taxon>
        <taxon>Eucestoda</taxon>
        <taxon>Cyclophyllidea</taxon>
        <taxon>Taeniidae</taxon>
        <taxon>Taenia</taxon>
    </lineage>
</organism>
<protein>
    <submittedName>
        <fullName evidence="1">PCI domain-containing protein 2</fullName>
    </submittedName>
</protein>
<dbReference type="EMBL" id="JAKROA010000001">
    <property type="protein sequence ID" value="KAL5111903.1"/>
    <property type="molecule type" value="Genomic_DNA"/>
</dbReference>
<name>A0ABR4QQ15_9CEST</name>
<dbReference type="InterPro" id="IPR045114">
    <property type="entry name" value="Csn12-like"/>
</dbReference>
<gene>
    <name evidence="1" type="ORF">TcWFU_004145</name>
</gene>
<evidence type="ECO:0000313" key="1">
    <source>
        <dbReference type="EMBL" id="KAL5111903.1"/>
    </source>
</evidence>
<sequence length="181" mass="20101">MTSQTVQPYLLEACLQCTDKHALNSKLAIAEPETIVGNILQTPWDEIFSAHLRCLWAIGSNNHEEACACQLVLVKALTRVFSEAKEENWMLPVVVTAAVDLRRFAHALDVLSSRKVDDSDSAYGSHLERVAQAIMKLFQICAADSLTAIEDSKKRGMMGLANQLFKIYFQACCLSRIDPSI</sequence>
<reference evidence="1 2" key="1">
    <citation type="journal article" date="2022" name="Front. Cell. Infect. Microbiol.">
        <title>The Genomes of Two Strains of Taenia crassiceps the Animal Model for the Study of Human Cysticercosis.</title>
        <authorList>
            <person name="Bobes R.J."/>
            <person name="Estrada K."/>
            <person name="Rios-Valencia D.G."/>
            <person name="Calderon-Gallegos A."/>
            <person name="de la Torre P."/>
            <person name="Carrero J.C."/>
            <person name="Sanchez-Flores A."/>
            <person name="Laclette J.P."/>
        </authorList>
    </citation>
    <scope>NUCLEOTIDE SEQUENCE [LARGE SCALE GENOMIC DNA]</scope>
    <source>
        <strain evidence="1">WFUcys</strain>
    </source>
</reference>
<keyword evidence="2" id="KW-1185">Reference proteome</keyword>
<dbReference type="PANTHER" id="PTHR12732:SF0">
    <property type="entry name" value="PCI DOMAIN-CONTAINING PROTEIN 2"/>
    <property type="match status" value="1"/>
</dbReference>
<proteinExistence type="predicted"/>